<dbReference type="Gene3D" id="3.10.450.50">
    <property type="match status" value="1"/>
</dbReference>
<organism evidence="2 3">
    <name type="scientific">Nocardia rhamnosiphila</name>
    <dbReference type="NCBI Taxonomy" id="426716"/>
    <lineage>
        <taxon>Bacteria</taxon>
        <taxon>Bacillati</taxon>
        <taxon>Actinomycetota</taxon>
        <taxon>Actinomycetes</taxon>
        <taxon>Mycobacteriales</taxon>
        <taxon>Nocardiaceae</taxon>
        <taxon>Nocardia</taxon>
    </lineage>
</organism>
<reference evidence="2 3" key="1">
    <citation type="submission" date="2024-06" db="EMBL/GenBank/DDBJ databases">
        <title>The Natural Products Discovery Center: Release of the First 8490 Sequenced Strains for Exploring Actinobacteria Biosynthetic Diversity.</title>
        <authorList>
            <person name="Kalkreuter E."/>
            <person name="Kautsar S.A."/>
            <person name="Yang D."/>
            <person name="Bader C.D."/>
            <person name="Teijaro C.N."/>
            <person name="Fluegel L."/>
            <person name="Davis C.M."/>
            <person name="Simpson J.R."/>
            <person name="Lauterbach L."/>
            <person name="Steele A.D."/>
            <person name="Gui C."/>
            <person name="Meng S."/>
            <person name="Li G."/>
            <person name="Viehrig K."/>
            <person name="Ye F."/>
            <person name="Su P."/>
            <person name="Kiefer A.F."/>
            <person name="Nichols A."/>
            <person name="Cepeda A.J."/>
            <person name="Yan W."/>
            <person name="Fan B."/>
            <person name="Jiang Y."/>
            <person name="Adhikari A."/>
            <person name="Zheng C.-J."/>
            <person name="Schuster L."/>
            <person name="Cowan T.M."/>
            <person name="Smanski M.J."/>
            <person name="Chevrette M.G."/>
            <person name="De Carvalho L.P.S."/>
            <person name="Shen B."/>
        </authorList>
    </citation>
    <scope>NUCLEOTIDE SEQUENCE [LARGE SCALE GENOMIC DNA]</scope>
    <source>
        <strain evidence="2 3">NPDC019708</strain>
    </source>
</reference>
<protein>
    <submittedName>
        <fullName evidence="2">Nuclear transport factor 2 family protein</fullName>
    </submittedName>
</protein>
<evidence type="ECO:0000259" key="1">
    <source>
        <dbReference type="Pfam" id="PF13577"/>
    </source>
</evidence>
<sequence>MFARTPYRVLPISQSPNQKSEFNIRISGGGRRPTFHQEFAVPTVTEDRSEILNLLWRYANAIDLYANDDDDVDGWLDTLTDDAVVEYPGAIHDGRQELIQLAMKVKEIGGIRHIVVNPEVEVEGDSASIRAVLHVYRGLTLDAAKRYRMKIVRTAAGWRIAKVDILPSAGTP</sequence>
<comment type="caution">
    <text evidence="2">The sequence shown here is derived from an EMBL/GenBank/DDBJ whole genome shotgun (WGS) entry which is preliminary data.</text>
</comment>
<evidence type="ECO:0000313" key="3">
    <source>
        <dbReference type="Proteomes" id="UP001550628"/>
    </source>
</evidence>
<dbReference type="RefSeq" id="WP_356958055.1">
    <property type="nucleotide sequence ID" value="NZ_JBEYBD010000011.1"/>
</dbReference>
<gene>
    <name evidence="2" type="ORF">ABZ510_16875</name>
</gene>
<evidence type="ECO:0000313" key="2">
    <source>
        <dbReference type="EMBL" id="MEU1953527.1"/>
    </source>
</evidence>
<name>A0ABV2WRL0_9NOCA</name>
<dbReference type="InterPro" id="IPR032710">
    <property type="entry name" value="NTF2-like_dom_sf"/>
</dbReference>
<dbReference type="InterPro" id="IPR037401">
    <property type="entry name" value="SnoaL-like"/>
</dbReference>
<proteinExistence type="predicted"/>
<keyword evidence="3" id="KW-1185">Reference proteome</keyword>
<dbReference type="EMBL" id="JBEYBF010000010">
    <property type="protein sequence ID" value="MEU1953527.1"/>
    <property type="molecule type" value="Genomic_DNA"/>
</dbReference>
<dbReference type="Proteomes" id="UP001550628">
    <property type="component" value="Unassembled WGS sequence"/>
</dbReference>
<accession>A0ABV2WRL0</accession>
<feature type="domain" description="SnoaL-like" evidence="1">
    <location>
        <begin position="45"/>
        <end position="163"/>
    </location>
</feature>
<dbReference type="SUPFAM" id="SSF54427">
    <property type="entry name" value="NTF2-like"/>
    <property type="match status" value="1"/>
</dbReference>
<dbReference type="Pfam" id="PF13577">
    <property type="entry name" value="SnoaL_4"/>
    <property type="match status" value="1"/>
</dbReference>